<dbReference type="RefSeq" id="WP_267541008.1">
    <property type="nucleotide sequence ID" value="NZ_JAPNKA010000001.1"/>
</dbReference>
<gene>
    <name evidence="1" type="ORF">OV287_49140</name>
</gene>
<name>A0ABT4AL70_9BACT</name>
<dbReference type="PANTHER" id="PTHR35446">
    <property type="entry name" value="SI:CH211-175M2.5"/>
    <property type="match status" value="1"/>
</dbReference>
<dbReference type="Gene3D" id="1.20.1290.10">
    <property type="entry name" value="AhpD-like"/>
    <property type="match status" value="1"/>
</dbReference>
<reference evidence="1 2" key="1">
    <citation type="submission" date="2022-11" db="EMBL/GenBank/DDBJ databases">
        <title>Minimal conservation of predation-associated metabolite biosynthetic gene clusters underscores biosynthetic potential of Myxococcota including descriptions for ten novel species: Archangium lansinium sp. nov., Myxococcus landrumus sp. nov., Nannocystis bai.</title>
        <authorList>
            <person name="Ahearne A."/>
            <person name="Stevens C."/>
            <person name="Phillips K."/>
        </authorList>
    </citation>
    <scope>NUCLEOTIDE SEQUENCE [LARGE SCALE GENOMIC DNA]</scope>
    <source>
        <strain evidence="1 2">MIWBW</strain>
    </source>
</reference>
<protein>
    <submittedName>
        <fullName evidence="1">Peroxidase</fullName>
    </submittedName>
</protein>
<dbReference type="SUPFAM" id="SSF69118">
    <property type="entry name" value="AhpD-like"/>
    <property type="match status" value="1"/>
</dbReference>
<keyword evidence="2" id="KW-1185">Reference proteome</keyword>
<evidence type="ECO:0000313" key="1">
    <source>
        <dbReference type="EMBL" id="MCY1082440.1"/>
    </source>
</evidence>
<dbReference type="Proteomes" id="UP001207654">
    <property type="component" value="Unassembled WGS sequence"/>
</dbReference>
<keyword evidence="1" id="KW-0560">Oxidoreductase</keyword>
<accession>A0ABT4AL70</accession>
<proteinExistence type="predicted"/>
<dbReference type="PANTHER" id="PTHR35446:SF2">
    <property type="entry name" value="CARBOXYMUCONOLACTONE DECARBOXYLASE-LIKE DOMAIN-CONTAINING PROTEIN"/>
    <property type="match status" value="1"/>
</dbReference>
<sequence>MLGDEQKVQAVLENYESAPIPEAERVLFRFLEKVNREAEHIRQEDVEAVKAAGWTEEAIYDAITVCSLFNFYNRWADATGVREHPVEVYERSAERLSKGGYVASPPAGPPPGKDK</sequence>
<comment type="caution">
    <text evidence="1">The sequence shown here is derived from an EMBL/GenBank/DDBJ whole genome shotgun (WGS) entry which is preliminary data.</text>
</comment>
<evidence type="ECO:0000313" key="2">
    <source>
        <dbReference type="Proteomes" id="UP001207654"/>
    </source>
</evidence>
<organism evidence="1 2">
    <name type="scientific">Archangium lansingense</name>
    <dbReference type="NCBI Taxonomy" id="2995310"/>
    <lineage>
        <taxon>Bacteria</taxon>
        <taxon>Pseudomonadati</taxon>
        <taxon>Myxococcota</taxon>
        <taxon>Myxococcia</taxon>
        <taxon>Myxococcales</taxon>
        <taxon>Cystobacterineae</taxon>
        <taxon>Archangiaceae</taxon>
        <taxon>Archangium</taxon>
    </lineage>
</organism>
<keyword evidence="1" id="KW-0575">Peroxidase</keyword>
<dbReference type="EMBL" id="JAPNKA010000001">
    <property type="protein sequence ID" value="MCY1082440.1"/>
    <property type="molecule type" value="Genomic_DNA"/>
</dbReference>
<dbReference type="GO" id="GO:0004601">
    <property type="term" value="F:peroxidase activity"/>
    <property type="evidence" value="ECO:0007669"/>
    <property type="project" value="UniProtKB-KW"/>
</dbReference>
<dbReference type="InterPro" id="IPR029032">
    <property type="entry name" value="AhpD-like"/>
</dbReference>